<feature type="compositionally biased region" description="Low complexity" evidence="1">
    <location>
        <begin position="44"/>
        <end position="62"/>
    </location>
</feature>
<feature type="region of interest" description="Disordered" evidence="1">
    <location>
        <begin position="27"/>
        <end position="62"/>
    </location>
</feature>
<feature type="non-terminal residue" evidence="2">
    <location>
        <position position="1"/>
    </location>
</feature>
<protein>
    <submittedName>
        <fullName evidence="2">Uncharacterized protein</fullName>
    </submittedName>
</protein>
<reference evidence="2" key="1">
    <citation type="submission" date="2020-02" db="EMBL/GenBank/DDBJ databases">
        <authorList>
            <person name="Meier V. D."/>
        </authorList>
    </citation>
    <scope>NUCLEOTIDE SEQUENCE</scope>
    <source>
        <strain evidence="2">AVDCRST_MAG88</strain>
    </source>
</reference>
<organism evidence="2">
    <name type="scientific">uncultured Thermomicrobiales bacterium</name>
    <dbReference type="NCBI Taxonomy" id="1645740"/>
    <lineage>
        <taxon>Bacteria</taxon>
        <taxon>Pseudomonadati</taxon>
        <taxon>Thermomicrobiota</taxon>
        <taxon>Thermomicrobia</taxon>
        <taxon>Thermomicrobiales</taxon>
        <taxon>environmental samples</taxon>
    </lineage>
</organism>
<accession>A0A6J4UQ92</accession>
<evidence type="ECO:0000313" key="2">
    <source>
        <dbReference type="EMBL" id="CAA9557681.1"/>
    </source>
</evidence>
<proteinExistence type="predicted"/>
<gene>
    <name evidence="2" type="ORF">AVDCRST_MAG88-1238</name>
</gene>
<evidence type="ECO:0000256" key="1">
    <source>
        <dbReference type="SAM" id="MobiDB-lite"/>
    </source>
</evidence>
<sequence>WSSSRRRTGGVCASGPTARVALTPTWSASPSRCSTTRRSRSRRGSTPGRCGGSCPPCSSPSAACSWCWPRASC</sequence>
<name>A0A6J4UQ92_9BACT</name>
<dbReference type="AlphaFoldDB" id="A0A6J4UQ92"/>
<feature type="non-terminal residue" evidence="2">
    <location>
        <position position="73"/>
    </location>
</feature>
<dbReference type="EMBL" id="CADCWM010000424">
    <property type="protein sequence ID" value="CAA9557681.1"/>
    <property type="molecule type" value="Genomic_DNA"/>
</dbReference>